<protein>
    <submittedName>
        <fullName evidence="2">Uncharacterized protein</fullName>
    </submittedName>
</protein>
<accession>A0AAW8JFT0</accession>
<dbReference type="AlphaFoldDB" id="A0AAW8JFT0"/>
<proteinExistence type="predicted"/>
<evidence type="ECO:0000313" key="3">
    <source>
        <dbReference type="Proteomes" id="UP001243195"/>
    </source>
</evidence>
<gene>
    <name evidence="2" type="ORF">RFH51_03320</name>
</gene>
<organism evidence="2 3">
    <name type="scientific">Acinetobacter gerneri</name>
    <dbReference type="NCBI Taxonomy" id="202952"/>
    <lineage>
        <taxon>Bacteria</taxon>
        <taxon>Pseudomonadati</taxon>
        <taxon>Pseudomonadota</taxon>
        <taxon>Gammaproteobacteria</taxon>
        <taxon>Moraxellales</taxon>
        <taxon>Moraxellaceae</taxon>
        <taxon>Acinetobacter</taxon>
    </lineage>
</organism>
<sequence>MKTKIISLALSLGLCSTLTYAKPAEYTIVHGGGIDDTFLEIKDQKRIYNVYCEDLCGNWFLEDPNSGGEQIDPKYVGRKVLADFKLEVNKGRIVGPAENEKLYFFKSLKLLNKK</sequence>
<dbReference type="RefSeq" id="WP_308955070.1">
    <property type="nucleotide sequence ID" value="NZ_JAVICY010000003.1"/>
</dbReference>
<evidence type="ECO:0000256" key="1">
    <source>
        <dbReference type="SAM" id="SignalP"/>
    </source>
</evidence>
<dbReference type="EMBL" id="JAVIDA010000003">
    <property type="protein sequence ID" value="MDQ9070491.1"/>
    <property type="molecule type" value="Genomic_DNA"/>
</dbReference>
<dbReference type="Proteomes" id="UP001243195">
    <property type="component" value="Unassembled WGS sequence"/>
</dbReference>
<keyword evidence="1" id="KW-0732">Signal</keyword>
<feature type="chain" id="PRO_5043869021" evidence="1">
    <location>
        <begin position="22"/>
        <end position="114"/>
    </location>
</feature>
<name>A0AAW8JFT0_9GAMM</name>
<evidence type="ECO:0000313" key="2">
    <source>
        <dbReference type="EMBL" id="MDQ9070491.1"/>
    </source>
</evidence>
<feature type="signal peptide" evidence="1">
    <location>
        <begin position="1"/>
        <end position="21"/>
    </location>
</feature>
<comment type="caution">
    <text evidence="2">The sequence shown here is derived from an EMBL/GenBank/DDBJ whole genome shotgun (WGS) entry which is preliminary data.</text>
</comment>
<reference evidence="2" key="1">
    <citation type="submission" date="2023-08" db="EMBL/GenBank/DDBJ databases">
        <title>Emergence of clinically-relevant ST2 carbapenem-resistant Acinetobacter baumannii strains in hospital sewages in Zhejiang, East of China.</title>
        <authorList>
            <person name="Kaichao C."/>
            <person name="Zhang R."/>
        </authorList>
    </citation>
    <scope>NUCLEOTIDE SEQUENCE</scope>
    <source>
        <strain evidence="2">M-SY-60</strain>
    </source>
</reference>